<protein>
    <recommendedName>
        <fullName evidence="3">Spore coat protein</fullName>
    </recommendedName>
</protein>
<reference evidence="1 2" key="1">
    <citation type="submission" date="2020-09" db="EMBL/GenBank/DDBJ databases">
        <title>Characterization and genome sequencing of Ruminiclostridium sp. nov. MA18.</title>
        <authorList>
            <person name="Rettenmaier R."/>
            <person name="Kowollik M.-L."/>
            <person name="Liebl W."/>
            <person name="Zverlov V."/>
        </authorList>
    </citation>
    <scope>NUCLEOTIDE SEQUENCE [LARGE SCALE GENOMIC DNA]</scope>
    <source>
        <strain evidence="1 2">MA18</strain>
    </source>
</reference>
<dbReference type="AlphaFoldDB" id="A0A4U7JJN7"/>
<dbReference type="RefSeq" id="WP_137696415.1">
    <property type="nucleotide sequence ID" value="NZ_CP061336.1"/>
</dbReference>
<dbReference type="OrthoDB" id="1706542at2"/>
<proteinExistence type="predicted"/>
<dbReference type="Proteomes" id="UP000306409">
    <property type="component" value="Chromosome"/>
</dbReference>
<name>A0A4U7JJN7_9FIRM</name>
<dbReference type="KEGG" id="rher:EHE19_008115"/>
<sequence length="64" mass="7127">MPLTSKELMLIQDNISMCESNIKYLQGCAQLATDSQVKSLCNQLASEEKNDLQILMKHINTAGQ</sequence>
<accession>A0A4U7JJN7</accession>
<dbReference type="EMBL" id="CP061336">
    <property type="protein sequence ID" value="QNU68357.1"/>
    <property type="molecule type" value="Genomic_DNA"/>
</dbReference>
<evidence type="ECO:0008006" key="3">
    <source>
        <dbReference type="Google" id="ProtNLM"/>
    </source>
</evidence>
<evidence type="ECO:0000313" key="2">
    <source>
        <dbReference type="Proteomes" id="UP000306409"/>
    </source>
</evidence>
<gene>
    <name evidence="1" type="ORF">EHE19_008115</name>
</gene>
<organism evidence="1 2">
    <name type="scientific">Ruminiclostridium herbifermentans</name>
    <dbReference type="NCBI Taxonomy" id="2488810"/>
    <lineage>
        <taxon>Bacteria</taxon>
        <taxon>Bacillati</taxon>
        <taxon>Bacillota</taxon>
        <taxon>Clostridia</taxon>
        <taxon>Eubacteriales</taxon>
        <taxon>Oscillospiraceae</taxon>
        <taxon>Ruminiclostridium</taxon>
    </lineage>
</organism>
<evidence type="ECO:0000313" key="1">
    <source>
        <dbReference type="EMBL" id="QNU68357.1"/>
    </source>
</evidence>
<keyword evidence="2" id="KW-1185">Reference proteome</keyword>